<dbReference type="EMBL" id="BAABJY010000002">
    <property type="protein sequence ID" value="GAA4867302.1"/>
    <property type="molecule type" value="Genomic_DNA"/>
</dbReference>
<protein>
    <recommendedName>
        <fullName evidence="4">DUF1232 domain-containing protein</fullName>
    </recommendedName>
</protein>
<feature type="compositionally biased region" description="Basic and acidic residues" evidence="1">
    <location>
        <begin position="80"/>
        <end position="92"/>
    </location>
</feature>
<name>A0ABP9E3E7_9GAMM</name>
<dbReference type="InterPro" id="IPR046119">
    <property type="entry name" value="DUF6116"/>
</dbReference>
<feature type="region of interest" description="Disordered" evidence="1">
    <location>
        <begin position="72"/>
        <end position="92"/>
    </location>
</feature>
<reference evidence="3" key="1">
    <citation type="journal article" date="2019" name="Int. J. Syst. Evol. Microbiol.">
        <title>The Global Catalogue of Microorganisms (GCM) 10K type strain sequencing project: providing services to taxonomists for standard genome sequencing and annotation.</title>
        <authorList>
            <consortium name="The Broad Institute Genomics Platform"/>
            <consortium name="The Broad Institute Genome Sequencing Center for Infectious Disease"/>
            <person name="Wu L."/>
            <person name="Ma J."/>
        </authorList>
    </citation>
    <scope>NUCLEOTIDE SEQUENCE [LARGE SCALE GENOMIC DNA]</scope>
    <source>
        <strain evidence="3">JCM 18392</strain>
    </source>
</reference>
<accession>A0ABP9E3E7</accession>
<dbReference type="Pfam" id="PF19611">
    <property type="entry name" value="DUF6116"/>
    <property type="match status" value="1"/>
</dbReference>
<organism evidence="2 3">
    <name type="scientific">Luteimonas vadosa</name>
    <dbReference type="NCBI Taxonomy" id="1165507"/>
    <lineage>
        <taxon>Bacteria</taxon>
        <taxon>Pseudomonadati</taxon>
        <taxon>Pseudomonadota</taxon>
        <taxon>Gammaproteobacteria</taxon>
        <taxon>Lysobacterales</taxon>
        <taxon>Lysobacteraceae</taxon>
        <taxon>Luteimonas</taxon>
    </lineage>
</organism>
<evidence type="ECO:0008006" key="4">
    <source>
        <dbReference type="Google" id="ProtNLM"/>
    </source>
</evidence>
<evidence type="ECO:0000256" key="1">
    <source>
        <dbReference type="SAM" id="MobiDB-lite"/>
    </source>
</evidence>
<dbReference type="Proteomes" id="UP001501323">
    <property type="component" value="Unassembled WGS sequence"/>
</dbReference>
<proteinExistence type="predicted"/>
<gene>
    <name evidence="2" type="ORF">GCM10023332_19590</name>
</gene>
<evidence type="ECO:0000313" key="3">
    <source>
        <dbReference type="Proteomes" id="UP001501323"/>
    </source>
</evidence>
<evidence type="ECO:0000313" key="2">
    <source>
        <dbReference type="EMBL" id="GAA4867302.1"/>
    </source>
</evidence>
<comment type="caution">
    <text evidence="2">The sequence shown here is derived from an EMBL/GenBank/DDBJ whole genome shotgun (WGS) entry which is preliminary data.</text>
</comment>
<sequence>MIGIASRLERAVPNPLLTPILRWLGRLSYPRLFMLTAGLFVADLLIPDFIPLVDEILLGLGTLLLANWKNRKAPGPQVASRDDTIEGDSRRH</sequence>
<keyword evidence="3" id="KW-1185">Reference proteome</keyword>